<evidence type="ECO:0000256" key="1">
    <source>
        <dbReference type="SAM" id="SignalP"/>
    </source>
</evidence>
<keyword evidence="4" id="KW-1185">Reference proteome</keyword>
<dbReference type="Pfam" id="PF03009">
    <property type="entry name" value="GDPD"/>
    <property type="match status" value="1"/>
</dbReference>
<sequence length="306" mass="33618">MRIRPTAALTGALIGMSTLFLSPAVAQADQPDDQAQQTVTIAHRGASAYAPENTLAAVDAADDLGITWVENDVQRTKDGELIVMHDTTLNRTTDAEEVFPDRAPWKVSDFTIDEIRQLDAGSWFSTEFAGEGVPTLEEYLDRVEHNHQKLLLELKAPELYPDIERQTLRELRREGWLDRRHVKHKLIVQSFSGEAVKQVHDLRPDIKTGFLGTPALGDLATYAEFADQINPSYKTIDADYVAAVQDVEGAHGRPFEVYAWTVNDGPTAVDIAGMGVNGIITNKPDVVRDALEDAGYEVPAAPAEAS</sequence>
<protein>
    <submittedName>
        <fullName evidence="3">Glycerophosphodiester phosphodiesterase family protein</fullName>
    </submittedName>
</protein>
<gene>
    <name evidence="3" type="ORF">RND15_17285</name>
</gene>
<dbReference type="EMBL" id="JAVRFD010000007">
    <property type="protein sequence ID" value="MDT0544443.1"/>
    <property type="molecule type" value="Genomic_DNA"/>
</dbReference>
<proteinExistence type="predicted"/>
<dbReference type="Proteomes" id="UP001180754">
    <property type="component" value="Unassembled WGS sequence"/>
</dbReference>
<dbReference type="InterPro" id="IPR017946">
    <property type="entry name" value="PLC-like_Pdiesterase_TIM-brl"/>
</dbReference>
<dbReference type="PANTHER" id="PTHR46211:SF1">
    <property type="entry name" value="GLYCEROPHOSPHODIESTER PHOSPHODIESTERASE, CYTOPLASMIC"/>
    <property type="match status" value="1"/>
</dbReference>
<feature type="chain" id="PRO_5047258459" evidence="1">
    <location>
        <begin position="29"/>
        <end position="306"/>
    </location>
</feature>
<feature type="domain" description="GP-PDE" evidence="2">
    <location>
        <begin position="38"/>
        <end position="291"/>
    </location>
</feature>
<evidence type="ECO:0000259" key="2">
    <source>
        <dbReference type="PROSITE" id="PS51704"/>
    </source>
</evidence>
<accession>A0ABU2XEU1</accession>
<reference evidence="3" key="1">
    <citation type="submission" date="2024-05" db="EMBL/GenBank/DDBJ databases">
        <title>30 novel species of actinomycetes from the DSMZ collection.</title>
        <authorList>
            <person name="Nouioui I."/>
        </authorList>
    </citation>
    <scope>NUCLEOTIDE SEQUENCE</scope>
    <source>
        <strain evidence="3">DSM 41529</strain>
    </source>
</reference>
<keyword evidence="1" id="KW-0732">Signal</keyword>
<dbReference type="Gene3D" id="3.20.20.190">
    <property type="entry name" value="Phosphatidylinositol (PI) phosphodiesterase"/>
    <property type="match status" value="1"/>
</dbReference>
<dbReference type="SUPFAM" id="SSF51695">
    <property type="entry name" value="PLC-like phosphodiesterases"/>
    <property type="match status" value="1"/>
</dbReference>
<evidence type="ECO:0000313" key="3">
    <source>
        <dbReference type="EMBL" id="MDT0544443.1"/>
    </source>
</evidence>
<dbReference type="RefSeq" id="WP_311724880.1">
    <property type="nucleotide sequence ID" value="NZ_JAVRFD010000007.1"/>
</dbReference>
<dbReference type="InterPro" id="IPR030395">
    <property type="entry name" value="GP_PDE_dom"/>
</dbReference>
<feature type="signal peptide" evidence="1">
    <location>
        <begin position="1"/>
        <end position="28"/>
    </location>
</feature>
<dbReference type="PANTHER" id="PTHR46211">
    <property type="entry name" value="GLYCEROPHOSPHORYL DIESTER PHOSPHODIESTERASE"/>
    <property type="match status" value="1"/>
</dbReference>
<evidence type="ECO:0000313" key="4">
    <source>
        <dbReference type="Proteomes" id="UP001180754"/>
    </source>
</evidence>
<comment type="caution">
    <text evidence="3">The sequence shown here is derived from an EMBL/GenBank/DDBJ whole genome shotgun (WGS) entry which is preliminary data.</text>
</comment>
<dbReference type="PROSITE" id="PS51704">
    <property type="entry name" value="GP_PDE"/>
    <property type="match status" value="1"/>
</dbReference>
<organism evidence="3 4">
    <name type="scientific">Streptomyces lonegramiae</name>
    <dbReference type="NCBI Taxonomy" id="3075524"/>
    <lineage>
        <taxon>Bacteria</taxon>
        <taxon>Bacillati</taxon>
        <taxon>Actinomycetota</taxon>
        <taxon>Actinomycetes</taxon>
        <taxon>Kitasatosporales</taxon>
        <taxon>Streptomycetaceae</taxon>
        <taxon>Streptomyces</taxon>
    </lineage>
</organism>
<name>A0ABU2XEU1_9ACTN</name>